<dbReference type="PANTHER" id="PTHR33909">
    <property type="entry name" value="SEC TRANSLOCON ACCESSORY COMPLEX SUBUNIT YAJC"/>
    <property type="match status" value="1"/>
</dbReference>
<feature type="compositionally biased region" description="Acidic residues" evidence="10">
    <location>
        <begin position="100"/>
        <end position="119"/>
    </location>
</feature>
<organism evidence="12 13">
    <name type="scientific">Actinomadura monticuli</name>
    <dbReference type="NCBI Taxonomy" id="3097367"/>
    <lineage>
        <taxon>Bacteria</taxon>
        <taxon>Bacillati</taxon>
        <taxon>Actinomycetota</taxon>
        <taxon>Actinomycetes</taxon>
        <taxon>Streptosporangiales</taxon>
        <taxon>Thermomonosporaceae</taxon>
        <taxon>Actinomadura</taxon>
    </lineage>
</organism>
<dbReference type="PRINTS" id="PR01853">
    <property type="entry name" value="YAJCTRNLCASE"/>
</dbReference>
<keyword evidence="7 11" id="KW-1133">Transmembrane helix</keyword>
<evidence type="ECO:0000256" key="10">
    <source>
        <dbReference type="SAM" id="MobiDB-lite"/>
    </source>
</evidence>
<evidence type="ECO:0000256" key="4">
    <source>
        <dbReference type="ARBA" id="ARBA00022475"/>
    </source>
</evidence>
<evidence type="ECO:0000313" key="12">
    <source>
        <dbReference type="EMBL" id="MFA1544077.1"/>
    </source>
</evidence>
<reference evidence="12 13" key="1">
    <citation type="submission" date="2023-11" db="EMBL/GenBank/DDBJ databases">
        <title>Actinomadura monticuli sp. nov., isolated from volcanic ash.</title>
        <authorList>
            <person name="Lee S.D."/>
            <person name="Yang H."/>
            <person name="Kim I.S."/>
        </authorList>
    </citation>
    <scope>NUCLEOTIDE SEQUENCE [LARGE SCALE GENOMIC DNA]</scope>
    <source>
        <strain evidence="12 13">DLS-62</strain>
    </source>
</reference>
<comment type="similarity">
    <text evidence="2">Belongs to the YajC family.</text>
</comment>
<evidence type="ECO:0000256" key="1">
    <source>
        <dbReference type="ARBA" id="ARBA00004162"/>
    </source>
</evidence>
<sequence length="168" mass="18237">MGSDMILAADSGGSGAFNLLLLLAVPVVFYLLLIRPQSKRRKEQMQMQNDVQPGVRVVTTSGMKATVVEVDDDGVVLEIADDVEVRFVKQAIMQVLKDPDPEDLDDELDEDDDEQDEGSVDLSKDDSEVDLSKDGETGVNDTEADEDVEPESKPNGKTKVKAADKPSA</sequence>
<keyword evidence="13" id="KW-1185">Reference proteome</keyword>
<dbReference type="NCBIfam" id="TIGR00739">
    <property type="entry name" value="yajC"/>
    <property type="match status" value="1"/>
</dbReference>
<dbReference type="SMART" id="SM01323">
    <property type="entry name" value="YajC"/>
    <property type="match status" value="1"/>
</dbReference>
<keyword evidence="8" id="KW-0811">Translocation</keyword>
<dbReference type="EMBL" id="JAXCEI010000024">
    <property type="protein sequence ID" value="MFA1544077.1"/>
    <property type="molecule type" value="Genomic_DNA"/>
</dbReference>
<dbReference type="RefSeq" id="WP_371954563.1">
    <property type="nucleotide sequence ID" value="NZ_JAXCEI010000024.1"/>
</dbReference>
<comment type="subcellular location">
    <subcellularLocation>
        <location evidence="1">Cell membrane</location>
        <topology evidence="1">Single-pass membrane protein</topology>
    </subcellularLocation>
</comment>
<evidence type="ECO:0000256" key="2">
    <source>
        <dbReference type="ARBA" id="ARBA00006742"/>
    </source>
</evidence>
<proteinExistence type="inferred from homology"/>
<keyword evidence="3" id="KW-0813">Transport</keyword>
<dbReference type="Proteomes" id="UP001569963">
    <property type="component" value="Unassembled WGS sequence"/>
</dbReference>
<evidence type="ECO:0000256" key="5">
    <source>
        <dbReference type="ARBA" id="ARBA00022692"/>
    </source>
</evidence>
<feature type="region of interest" description="Disordered" evidence="10">
    <location>
        <begin position="97"/>
        <end position="168"/>
    </location>
</feature>
<evidence type="ECO:0000256" key="9">
    <source>
        <dbReference type="ARBA" id="ARBA00023136"/>
    </source>
</evidence>
<feature type="transmembrane region" description="Helical" evidence="11">
    <location>
        <begin position="15"/>
        <end position="34"/>
    </location>
</feature>
<feature type="compositionally biased region" description="Basic and acidic residues" evidence="10">
    <location>
        <begin position="122"/>
        <end position="136"/>
    </location>
</feature>
<comment type="caution">
    <text evidence="12">The sequence shown here is derived from an EMBL/GenBank/DDBJ whole genome shotgun (WGS) entry which is preliminary data.</text>
</comment>
<evidence type="ECO:0000256" key="11">
    <source>
        <dbReference type="SAM" id="Phobius"/>
    </source>
</evidence>
<name>A0ABV4QNG8_9ACTN</name>
<evidence type="ECO:0000256" key="6">
    <source>
        <dbReference type="ARBA" id="ARBA00022927"/>
    </source>
</evidence>
<evidence type="ECO:0000256" key="3">
    <source>
        <dbReference type="ARBA" id="ARBA00022448"/>
    </source>
</evidence>
<protein>
    <submittedName>
        <fullName evidence="12">Preprotein translocase subunit YajC</fullName>
    </submittedName>
</protein>
<accession>A0ABV4QNG8</accession>
<dbReference type="PANTHER" id="PTHR33909:SF1">
    <property type="entry name" value="SEC TRANSLOCON ACCESSORY COMPLEX SUBUNIT YAJC"/>
    <property type="match status" value="1"/>
</dbReference>
<gene>
    <name evidence="12" type="primary">yajC</name>
    <name evidence="12" type="ORF">SM611_34540</name>
</gene>
<dbReference type="InterPro" id="IPR003849">
    <property type="entry name" value="Preprotein_translocase_YajC"/>
</dbReference>
<evidence type="ECO:0000313" key="13">
    <source>
        <dbReference type="Proteomes" id="UP001569963"/>
    </source>
</evidence>
<evidence type="ECO:0000256" key="8">
    <source>
        <dbReference type="ARBA" id="ARBA00023010"/>
    </source>
</evidence>
<keyword evidence="5 11" id="KW-0812">Transmembrane</keyword>
<keyword evidence="4" id="KW-1003">Cell membrane</keyword>
<evidence type="ECO:0000256" key="7">
    <source>
        <dbReference type="ARBA" id="ARBA00022989"/>
    </source>
</evidence>
<keyword evidence="6" id="KW-0653">Protein transport</keyword>
<dbReference type="Pfam" id="PF02699">
    <property type="entry name" value="YajC"/>
    <property type="match status" value="1"/>
</dbReference>
<keyword evidence="9 11" id="KW-0472">Membrane</keyword>